<evidence type="ECO:0000313" key="3">
    <source>
        <dbReference type="EMBL" id="ORX78736.1"/>
    </source>
</evidence>
<accession>A0A1Y1WZX3</accession>
<feature type="signal peptide" evidence="2">
    <location>
        <begin position="1"/>
        <end position="19"/>
    </location>
</feature>
<dbReference type="InParanoid" id="A0A1Y1WZX3"/>
<feature type="compositionally biased region" description="Basic and acidic residues" evidence="1">
    <location>
        <begin position="83"/>
        <end position="93"/>
    </location>
</feature>
<evidence type="ECO:0000256" key="1">
    <source>
        <dbReference type="SAM" id="MobiDB-lite"/>
    </source>
</evidence>
<protein>
    <submittedName>
        <fullName evidence="3">Uncharacterized protein</fullName>
    </submittedName>
</protein>
<dbReference type="EMBL" id="MCFE01000813">
    <property type="protein sequence ID" value="ORX78736.1"/>
    <property type="molecule type" value="Genomic_DNA"/>
</dbReference>
<keyword evidence="4" id="KW-1185">Reference proteome</keyword>
<reference evidence="3 4" key="1">
    <citation type="submission" date="2016-07" db="EMBL/GenBank/DDBJ databases">
        <title>Pervasive Adenine N6-methylation of Active Genes in Fungi.</title>
        <authorList>
            <consortium name="DOE Joint Genome Institute"/>
            <person name="Mondo S.J."/>
            <person name="Dannebaum R.O."/>
            <person name="Kuo R.C."/>
            <person name="Labutti K."/>
            <person name="Haridas S."/>
            <person name="Kuo A."/>
            <person name="Salamov A."/>
            <person name="Ahrendt S.R."/>
            <person name="Lipzen A."/>
            <person name="Sullivan W."/>
            <person name="Andreopoulos W.B."/>
            <person name="Clum A."/>
            <person name="Lindquist E."/>
            <person name="Daum C."/>
            <person name="Ramamoorthy G.K."/>
            <person name="Gryganskyi A."/>
            <person name="Culley D."/>
            <person name="Magnuson J.K."/>
            <person name="James T.Y."/>
            <person name="O'Malley M.A."/>
            <person name="Stajich J.E."/>
            <person name="Spatafora J.W."/>
            <person name="Visel A."/>
            <person name="Grigoriev I.V."/>
        </authorList>
    </citation>
    <scope>NUCLEOTIDE SEQUENCE [LARGE SCALE GENOMIC DNA]</scope>
    <source>
        <strain evidence="3 4">CBS 931.73</strain>
    </source>
</reference>
<proteinExistence type="predicted"/>
<feature type="compositionally biased region" description="Low complexity" evidence="1">
    <location>
        <begin position="94"/>
        <end position="105"/>
    </location>
</feature>
<gene>
    <name evidence="3" type="ORF">K493DRAFT_321171</name>
</gene>
<evidence type="ECO:0000313" key="4">
    <source>
        <dbReference type="Proteomes" id="UP000193498"/>
    </source>
</evidence>
<feature type="chain" id="PRO_5012621119" evidence="2">
    <location>
        <begin position="20"/>
        <end position="245"/>
    </location>
</feature>
<comment type="caution">
    <text evidence="3">The sequence shown here is derived from an EMBL/GenBank/DDBJ whole genome shotgun (WGS) entry which is preliminary data.</text>
</comment>
<dbReference type="Proteomes" id="UP000193498">
    <property type="component" value="Unassembled WGS sequence"/>
</dbReference>
<name>A0A1Y1WZX3_9FUNG</name>
<feature type="region of interest" description="Disordered" evidence="1">
    <location>
        <begin position="82"/>
        <end position="128"/>
    </location>
</feature>
<keyword evidence="2" id="KW-0732">Signal</keyword>
<organism evidence="3 4">
    <name type="scientific">Basidiobolus meristosporus CBS 931.73</name>
    <dbReference type="NCBI Taxonomy" id="1314790"/>
    <lineage>
        <taxon>Eukaryota</taxon>
        <taxon>Fungi</taxon>
        <taxon>Fungi incertae sedis</taxon>
        <taxon>Zoopagomycota</taxon>
        <taxon>Entomophthoromycotina</taxon>
        <taxon>Basidiobolomycetes</taxon>
        <taxon>Basidiobolales</taxon>
        <taxon>Basidiobolaceae</taxon>
        <taxon>Basidiobolus</taxon>
    </lineage>
</organism>
<feature type="compositionally biased region" description="Polar residues" evidence="1">
    <location>
        <begin position="106"/>
        <end position="118"/>
    </location>
</feature>
<dbReference type="AlphaFoldDB" id="A0A1Y1WZX3"/>
<sequence length="245" mass="26777">MKFTTSISACLTFAAVALALPHQNLQNHCQEMQNTALHCLEERQSGLMYRCTGGKVVDYTCPGDQVCVMFTFGSSTSAACADRPPESVNKSEHSSSSSVYTNSTSVAAPTSIHTQSLPRATPKPTVHSPCECTPVEPSSVTYMNDFLIAYQNQGYFWDVAARNPDSVHRFEYEGVNAEGESFTAATIIQPKEYIEGDLPMGAKLYDCFKKSELVPSWNSDAVIASKCSLYDDNKLIASMEFTASQ</sequence>
<evidence type="ECO:0000256" key="2">
    <source>
        <dbReference type="SAM" id="SignalP"/>
    </source>
</evidence>